<keyword evidence="2" id="KW-0238">DNA-binding</keyword>
<dbReference type="PANTHER" id="PTHR33204">
    <property type="entry name" value="TRANSCRIPTIONAL REGULATOR, MARR FAMILY"/>
    <property type="match status" value="1"/>
</dbReference>
<feature type="domain" description="HTH hxlR-type" evidence="4">
    <location>
        <begin position="15"/>
        <end position="114"/>
    </location>
</feature>
<dbReference type="Pfam" id="PF01638">
    <property type="entry name" value="HxlR"/>
    <property type="match status" value="1"/>
</dbReference>
<keyword evidence="3" id="KW-0804">Transcription</keyword>
<evidence type="ECO:0000259" key="4">
    <source>
        <dbReference type="PROSITE" id="PS51118"/>
    </source>
</evidence>
<dbReference type="InterPro" id="IPR036390">
    <property type="entry name" value="WH_DNA-bd_sf"/>
</dbReference>
<evidence type="ECO:0000256" key="1">
    <source>
        <dbReference type="ARBA" id="ARBA00023015"/>
    </source>
</evidence>
<dbReference type="PANTHER" id="PTHR33204:SF29">
    <property type="entry name" value="TRANSCRIPTIONAL REGULATOR"/>
    <property type="match status" value="1"/>
</dbReference>
<accession>A0A376AJR0</accession>
<dbReference type="OrthoDB" id="9800350at2"/>
<proteinExistence type="predicted"/>
<dbReference type="PROSITE" id="PS51118">
    <property type="entry name" value="HTH_HXLR"/>
    <property type="match status" value="1"/>
</dbReference>
<dbReference type="EMBL" id="UEYP01000006">
    <property type="protein sequence ID" value="SSC68052.1"/>
    <property type="molecule type" value="Genomic_DNA"/>
</dbReference>
<dbReference type="Gene3D" id="1.10.10.10">
    <property type="entry name" value="Winged helix-like DNA-binding domain superfamily/Winged helix DNA-binding domain"/>
    <property type="match status" value="1"/>
</dbReference>
<keyword evidence="6" id="KW-1185">Reference proteome</keyword>
<sequence length="137" mass="15046">MSRPRAKLTNNFPGCPVESTLSLLDGKWKGVILYHLLNDGTLRFNELRRRLSAVTQRMLTKQLRELEEAGIVARKVFAVVPPRVDYSLTPLGLSLEPVILALDTWGKGHVKCRNGVKTVALPDEAAEAVDAVARSAA</sequence>
<evidence type="ECO:0000256" key="3">
    <source>
        <dbReference type="ARBA" id="ARBA00023163"/>
    </source>
</evidence>
<evidence type="ECO:0000313" key="6">
    <source>
        <dbReference type="Proteomes" id="UP000254764"/>
    </source>
</evidence>
<protein>
    <recommendedName>
        <fullName evidence="4">HTH hxlR-type domain-containing protein</fullName>
    </recommendedName>
</protein>
<dbReference type="RefSeq" id="WP_115670600.1">
    <property type="nucleotide sequence ID" value="NZ_UEYP01000006.1"/>
</dbReference>
<organism evidence="5 6">
    <name type="scientific">Ciceribacter selenitireducens ATCC BAA-1503</name>
    <dbReference type="NCBI Taxonomy" id="1336235"/>
    <lineage>
        <taxon>Bacteria</taxon>
        <taxon>Pseudomonadati</taxon>
        <taxon>Pseudomonadota</taxon>
        <taxon>Alphaproteobacteria</taxon>
        <taxon>Hyphomicrobiales</taxon>
        <taxon>Rhizobiaceae</taxon>
        <taxon>Ciceribacter</taxon>
    </lineage>
</organism>
<dbReference type="SUPFAM" id="SSF46785">
    <property type="entry name" value="Winged helix' DNA-binding domain"/>
    <property type="match status" value="1"/>
</dbReference>
<dbReference type="AlphaFoldDB" id="A0A376AJR0"/>
<gene>
    <name evidence="5" type="ORF">RHIZ70_3760</name>
</gene>
<dbReference type="Proteomes" id="UP000254764">
    <property type="component" value="Unassembled WGS sequence"/>
</dbReference>
<dbReference type="STRING" id="1336235.GCA_000518785_01401"/>
<dbReference type="InterPro" id="IPR002577">
    <property type="entry name" value="HTH_HxlR"/>
</dbReference>
<keyword evidence="1" id="KW-0805">Transcription regulation</keyword>
<dbReference type="InterPro" id="IPR036388">
    <property type="entry name" value="WH-like_DNA-bd_sf"/>
</dbReference>
<dbReference type="GO" id="GO:0003677">
    <property type="term" value="F:DNA binding"/>
    <property type="evidence" value="ECO:0007669"/>
    <property type="project" value="UniProtKB-KW"/>
</dbReference>
<reference evidence="6" key="1">
    <citation type="submission" date="2018-07" db="EMBL/GenBank/DDBJ databases">
        <authorList>
            <person name="Peiro R."/>
            <person name="Begona"/>
            <person name="Cbmso G."/>
            <person name="Lopez M."/>
            <person name="Gonzalez S."/>
        </authorList>
    </citation>
    <scope>NUCLEOTIDE SEQUENCE [LARGE SCALE GENOMIC DNA]</scope>
</reference>
<evidence type="ECO:0000256" key="2">
    <source>
        <dbReference type="ARBA" id="ARBA00023125"/>
    </source>
</evidence>
<evidence type="ECO:0000313" key="5">
    <source>
        <dbReference type="EMBL" id="SSC68052.1"/>
    </source>
</evidence>
<name>A0A376AJR0_9HYPH</name>